<dbReference type="InParanoid" id="A0A0C2SM31"/>
<protein>
    <submittedName>
        <fullName evidence="2">Uncharacterized protein</fullName>
    </submittedName>
</protein>
<feature type="region of interest" description="Disordered" evidence="1">
    <location>
        <begin position="57"/>
        <end position="87"/>
    </location>
</feature>
<dbReference type="HOGENOM" id="CLU_2482865_0_0_1"/>
<evidence type="ECO:0000313" key="3">
    <source>
        <dbReference type="Proteomes" id="UP000054549"/>
    </source>
</evidence>
<evidence type="ECO:0000256" key="1">
    <source>
        <dbReference type="SAM" id="MobiDB-lite"/>
    </source>
</evidence>
<sequence length="87" mass="9603">MSFFQGSPCKYVVTATFYYFRKKIPKSAGTVQDSTLLTVFDELMSIDNKSFPAFTSSGVGISSRRKSSDALETTGSFRMHDTATILP</sequence>
<reference evidence="2 3" key="1">
    <citation type="submission" date="2014-04" db="EMBL/GenBank/DDBJ databases">
        <title>Evolutionary Origins and Diversification of the Mycorrhizal Mutualists.</title>
        <authorList>
            <consortium name="DOE Joint Genome Institute"/>
            <consortium name="Mycorrhizal Genomics Consortium"/>
            <person name="Kohler A."/>
            <person name="Kuo A."/>
            <person name="Nagy L.G."/>
            <person name="Floudas D."/>
            <person name="Copeland A."/>
            <person name="Barry K.W."/>
            <person name="Cichocki N."/>
            <person name="Veneault-Fourrey C."/>
            <person name="LaButti K."/>
            <person name="Lindquist E.A."/>
            <person name="Lipzen A."/>
            <person name="Lundell T."/>
            <person name="Morin E."/>
            <person name="Murat C."/>
            <person name="Riley R."/>
            <person name="Ohm R."/>
            <person name="Sun H."/>
            <person name="Tunlid A."/>
            <person name="Henrissat B."/>
            <person name="Grigoriev I.V."/>
            <person name="Hibbett D.S."/>
            <person name="Martin F."/>
        </authorList>
    </citation>
    <scope>NUCLEOTIDE SEQUENCE [LARGE SCALE GENOMIC DNA]</scope>
    <source>
        <strain evidence="2 3">Koide BX008</strain>
    </source>
</reference>
<dbReference type="EMBL" id="KN818251">
    <property type="protein sequence ID" value="KIL64265.1"/>
    <property type="molecule type" value="Genomic_DNA"/>
</dbReference>
<organism evidence="2 3">
    <name type="scientific">Amanita muscaria (strain Koide BX008)</name>
    <dbReference type="NCBI Taxonomy" id="946122"/>
    <lineage>
        <taxon>Eukaryota</taxon>
        <taxon>Fungi</taxon>
        <taxon>Dikarya</taxon>
        <taxon>Basidiomycota</taxon>
        <taxon>Agaricomycotina</taxon>
        <taxon>Agaricomycetes</taxon>
        <taxon>Agaricomycetidae</taxon>
        <taxon>Agaricales</taxon>
        <taxon>Pluteineae</taxon>
        <taxon>Amanitaceae</taxon>
        <taxon>Amanita</taxon>
    </lineage>
</organism>
<name>A0A0C2SM31_AMAMK</name>
<keyword evidence="3" id="KW-1185">Reference proteome</keyword>
<dbReference type="Proteomes" id="UP000054549">
    <property type="component" value="Unassembled WGS sequence"/>
</dbReference>
<proteinExistence type="predicted"/>
<accession>A0A0C2SM31</accession>
<evidence type="ECO:0000313" key="2">
    <source>
        <dbReference type="EMBL" id="KIL64265.1"/>
    </source>
</evidence>
<gene>
    <name evidence="2" type="ORF">M378DRAFT_163520</name>
</gene>
<dbReference type="AlphaFoldDB" id="A0A0C2SM31"/>